<dbReference type="AlphaFoldDB" id="A0A5E4NA77"/>
<reference evidence="2 3" key="1">
    <citation type="submission" date="2019-08" db="EMBL/GenBank/DDBJ databases">
        <authorList>
            <person name="Alioto T."/>
            <person name="Alioto T."/>
            <person name="Gomez Garrido J."/>
        </authorList>
    </citation>
    <scope>NUCLEOTIDE SEQUENCE [LARGE SCALE GENOMIC DNA]</scope>
</reference>
<dbReference type="PANTHER" id="PTHR46060">
    <property type="entry name" value="MARINER MOS1 TRANSPOSASE-LIKE PROTEIN"/>
    <property type="match status" value="1"/>
</dbReference>
<feature type="compositionally biased region" description="Basic and acidic residues" evidence="1">
    <location>
        <begin position="7"/>
        <end position="26"/>
    </location>
</feature>
<keyword evidence="2" id="KW-0238">DNA-binding</keyword>
<dbReference type="InterPro" id="IPR052709">
    <property type="entry name" value="Transposase-MT_Hybrid"/>
</dbReference>
<evidence type="ECO:0000313" key="2">
    <source>
        <dbReference type="EMBL" id="VVC39340.1"/>
    </source>
</evidence>
<evidence type="ECO:0000313" key="3">
    <source>
        <dbReference type="Proteomes" id="UP000325440"/>
    </source>
</evidence>
<protein>
    <submittedName>
        <fullName evidence="2">Winged helix-turn-helix DNA-binding domain</fullName>
    </submittedName>
</protein>
<dbReference type="PANTHER" id="PTHR46060:SF1">
    <property type="entry name" value="MARINER MOS1 TRANSPOSASE-LIKE PROTEIN"/>
    <property type="match status" value="1"/>
</dbReference>
<dbReference type="Proteomes" id="UP000325440">
    <property type="component" value="Unassembled WGS sequence"/>
</dbReference>
<dbReference type="EMBL" id="CABPRJ010001895">
    <property type="protein sequence ID" value="VVC39340.1"/>
    <property type="molecule type" value="Genomic_DNA"/>
</dbReference>
<sequence>MAYNFKNGRESVGDEPRSGRPVEARTDNNVQRVRTFEHQDRRITVRMLAYELNLKRETVRKILTDNLSMKKLYAKMVPSS</sequence>
<name>A0A5E4NA77_9HEMI</name>
<evidence type="ECO:0000256" key="1">
    <source>
        <dbReference type="SAM" id="MobiDB-lite"/>
    </source>
</evidence>
<dbReference type="GO" id="GO:0003677">
    <property type="term" value="F:DNA binding"/>
    <property type="evidence" value="ECO:0007669"/>
    <property type="project" value="UniProtKB-KW"/>
</dbReference>
<feature type="region of interest" description="Disordered" evidence="1">
    <location>
        <begin position="1"/>
        <end position="28"/>
    </location>
</feature>
<accession>A0A5E4NA77</accession>
<gene>
    <name evidence="2" type="ORF">CINCED_3A003596</name>
</gene>
<proteinExistence type="predicted"/>
<organism evidence="2 3">
    <name type="scientific">Cinara cedri</name>
    <dbReference type="NCBI Taxonomy" id="506608"/>
    <lineage>
        <taxon>Eukaryota</taxon>
        <taxon>Metazoa</taxon>
        <taxon>Ecdysozoa</taxon>
        <taxon>Arthropoda</taxon>
        <taxon>Hexapoda</taxon>
        <taxon>Insecta</taxon>
        <taxon>Pterygota</taxon>
        <taxon>Neoptera</taxon>
        <taxon>Paraneoptera</taxon>
        <taxon>Hemiptera</taxon>
        <taxon>Sternorrhyncha</taxon>
        <taxon>Aphidomorpha</taxon>
        <taxon>Aphidoidea</taxon>
        <taxon>Aphididae</taxon>
        <taxon>Lachninae</taxon>
        <taxon>Cinara</taxon>
    </lineage>
</organism>
<keyword evidence="3" id="KW-1185">Reference proteome</keyword>
<dbReference type="OrthoDB" id="6625701at2759"/>